<protein>
    <submittedName>
        <fullName evidence="2">Uncharacterized protein</fullName>
    </submittedName>
</protein>
<proteinExistence type="predicted"/>
<dbReference type="EMBL" id="CP059075">
    <property type="protein sequence ID" value="QRE02977.1"/>
    <property type="molecule type" value="Genomic_DNA"/>
</dbReference>
<name>A0A7U2ND81_FLAPS</name>
<accession>A0A7U2ND81</accession>
<dbReference type="Gene3D" id="3.40.390.10">
    <property type="entry name" value="Collagenase (Catalytic Domain)"/>
    <property type="match status" value="1"/>
</dbReference>
<feature type="chain" id="PRO_5030801357" evidence="1">
    <location>
        <begin position="22"/>
        <end position="156"/>
    </location>
</feature>
<evidence type="ECO:0000313" key="2">
    <source>
        <dbReference type="EMBL" id="QRE02977.1"/>
    </source>
</evidence>
<dbReference type="GO" id="GO:0008237">
    <property type="term" value="F:metallopeptidase activity"/>
    <property type="evidence" value="ECO:0007669"/>
    <property type="project" value="InterPro"/>
</dbReference>
<feature type="signal peptide" evidence="1">
    <location>
        <begin position="1"/>
        <end position="21"/>
    </location>
</feature>
<keyword evidence="1" id="KW-0732">Signal</keyword>
<organism evidence="2 3">
    <name type="scientific">Flavobacterium psychrophilum</name>
    <dbReference type="NCBI Taxonomy" id="96345"/>
    <lineage>
        <taxon>Bacteria</taxon>
        <taxon>Pseudomonadati</taxon>
        <taxon>Bacteroidota</taxon>
        <taxon>Flavobacteriia</taxon>
        <taxon>Flavobacteriales</taxon>
        <taxon>Flavobacteriaceae</taxon>
        <taxon>Flavobacterium</taxon>
    </lineage>
</organism>
<sequence length="156" mass="17490">MNNKNYLCILLFFLITFTTFAQNKVGCGVKLSQKEEVLFRQSLPKLENFKNKANKSPTALPYVIPVVFHILTDGAASFTKADMKCRIDDALQIANKDFNGLFPGFLTTDPRFNSVKSKMDIQFVMATVDPTGNLMETPGLDWHPEAHIIDGYNPAI</sequence>
<dbReference type="RefSeq" id="WP_203095625.1">
    <property type="nucleotide sequence ID" value="NZ_CP059075.1"/>
</dbReference>
<gene>
    <name evidence="2" type="ORF">H0H26_08640</name>
</gene>
<evidence type="ECO:0000313" key="3">
    <source>
        <dbReference type="Proteomes" id="UP000596329"/>
    </source>
</evidence>
<reference evidence="2 3" key="1">
    <citation type="submission" date="2020-07" db="EMBL/GenBank/DDBJ databases">
        <title>Genomic characterization of Flavobacterium psychrophilum strains.</title>
        <authorList>
            <person name="Castillo D."/>
            <person name="Jorgensen J."/>
            <person name="Middelboe M."/>
        </authorList>
    </citation>
    <scope>NUCLEOTIDE SEQUENCE [LARGE SCALE GENOMIC DNA]</scope>
    <source>
        <strain evidence="2 3">FPS-R7</strain>
    </source>
</reference>
<dbReference type="AlphaFoldDB" id="A0A7U2ND81"/>
<dbReference type="InterPro" id="IPR024079">
    <property type="entry name" value="MetalloPept_cat_dom_sf"/>
</dbReference>
<evidence type="ECO:0000256" key="1">
    <source>
        <dbReference type="SAM" id="SignalP"/>
    </source>
</evidence>
<dbReference type="Proteomes" id="UP000596329">
    <property type="component" value="Chromosome"/>
</dbReference>